<evidence type="ECO:0000259" key="1">
    <source>
        <dbReference type="Pfam" id="PF19898"/>
    </source>
</evidence>
<dbReference type="AlphaFoldDB" id="A0A1G7ZM81"/>
<gene>
    <name evidence="3" type="ORF">SAMN04489796_1011375</name>
</gene>
<dbReference type="InterPro" id="IPR047731">
    <property type="entry name" value="Zinc_ribbon_put"/>
</dbReference>
<protein>
    <recommendedName>
        <fullName evidence="5">Toprim-like</fullName>
    </recommendedName>
</protein>
<evidence type="ECO:0000313" key="4">
    <source>
        <dbReference type="Proteomes" id="UP000199492"/>
    </source>
</evidence>
<organism evidence="3 4">
    <name type="scientific">Winogradskyella thalassocola</name>
    <dbReference type="NCBI Taxonomy" id="262004"/>
    <lineage>
        <taxon>Bacteria</taxon>
        <taxon>Pseudomonadati</taxon>
        <taxon>Bacteroidota</taxon>
        <taxon>Flavobacteriia</taxon>
        <taxon>Flavobacteriales</taxon>
        <taxon>Flavobacteriaceae</taxon>
        <taxon>Winogradskyella</taxon>
    </lineage>
</organism>
<name>A0A1G7ZM81_9FLAO</name>
<dbReference type="NCBIfam" id="NF040506">
    <property type="entry name" value="PG0870_Nterm"/>
    <property type="match status" value="1"/>
</dbReference>
<dbReference type="STRING" id="262004.SAMN04489796_1011375"/>
<dbReference type="EMBL" id="FNCZ01000001">
    <property type="protein sequence ID" value="SDH09676.1"/>
    <property type="molecule type" value="Genomic_DNA"/>
</dbReference>
<feature type="domain" description="Zinc beta-ribbon finger putative" evidence="2">
    <location>
        <begin position="10"/>
        <end position="63"/>
    </location>
</feature>
<sequence length="289" mass="33432">MVRVQFKMTYKYTLDRTSKKFSCPSCGKKTLVCYIEVETSRYLESTLGRCDRESKCAYHKSPSGNIPITSSVLQKIEEPSCHDDTVIGSYGRNYSNNNFVQYLRQYFCTTDIEGVIREYFIGTTTYWKGATIFWQVDHQMNVCAGKVMLYNGKNGKRVKKPRVFINWMHKVLQIDDFVLQQCLFGIHNLCDYKKGDTICIVESEKTAIIMSLFYPSYLWLATGSKTNLKLSVLKPLKDYKIIVYPDKSEYKSWNIKVEAFQKMGYTIICSDFLEDFKACEGADLADVMI</sequence>
<keyword evidence="4" id="KW-1185">Reference proteome</keyword>
<dbReference type="Pfam" id="PF19898">
    <property type="entry name" value="DUF6371"/>
    <property type="match status" value="1"/>
</dbReference>
<feature type="domain" description="DUF6371" evidence="1">
    <location>
        <begin position="97"/>
        <end position="247"/>
    </location>
</feature>
<evidence type="ECO:0008006" key="5">
    <source>
        <dbReference type="Google" id="ProtNLM"/>
    </source>
</evidence>
<accession>A0A1G7ZM81</accession>
<reference evidence="4" key="1">
    <citation type="submission" date="2016-10" db="EMBL/GenBank/DDBJ databases">
        <authorList>
            <person name="Varghese N."/>
            <person name="Submissions S."/>
        </authorList>
    </citation>
    <scope>NUCLEOTIDE SEQUENCE [LARGE SCALE GENOMIC DNA]</scope>
    <source>
        <strain evidence="4">DSM 15363</strain>
    </source>
</reference>
<proteinExistence type="predicted"/>
<dbReference type="Proteomes" id="UP000199492">
    <property type="component" value="Unassembled WGS sequence"/>
</dbReference>
<dbReference type="InterPro" id="IPR045951">
    <property type="entry name" value="DUF6371"/>
</dbReference>
<dbReference type="Pfam" id="PF21957">
    <property type="entry name" value="Zn_ribbon_16"/>
    <property type="match status" value="1"/>
</dbReference>
<evidence type="ECO:0000259" key="2">
    <source>
        <dbReference type="Pfam" id="PF21957"/>
    </source>
</evidence>
<evidence type="ECO:0000313" key="3">
    <source>
        <dbReference type="EMBL" id="SDH09676.1"/>
    </source>
</evidence>